<organism evidence="3">
    <name type="scientific">Perkinsus marinus (strain ATCC 50983 / TXsc)</name>
    <dbReference type="NCBI Taxonomy" id="423536"/>
    <lineage>
        <taxon>Eukaryota</taxon>
        <taxon>Sar</taxon>
        <taxon>Alveolata</taxon>
        <taxon>Perkinsozoa</taxon>
        <taxon>Perkinsea</taxon>
        <taxon>Perkinsida</taxon>
        <taxon>Perkinsidae</taxon>
        <taxon>Perkinsus</taxon>
    </lineage>
</organism>
<evidence type="ECO:0000313" key="2">
    <source>
        <dbReference type="EMBL" id="EER04230.1"/>
    </source>
</evidence>
<name>C5LGB6_PERM5</name>
<keyword evidence="3" id="KW-1185">Reference proteome</keyword>
<dbReference type="AlphaFoldDB" id="C5LGB6"/>
<dbReference type="EMBL" id="GG681777">
    <property type="protein sequence ID" value="EER04230.1"/>
    <property type="molecule type" value="Genomic_DNA"/>
</dbReference>
<feature type="region of interest" description="Disordered" evidence="1">
    <location>
        <begin position="1"/>
        <end position="29"/>
    </location>
</feature>
<dbReference type="RefSeq" id="XP_002772414.1">
    <property type="nucleotide sequence ID" value="XM_002772368.1"/>
</dbReference>
<dbReference type="OrthoDB" id="10648331at2759"/>
<evidence type="ECO:0000256" key="1">
    <source>
        <dbReference type="SAM" id="MobiDB-lite"/>
    </source>
</evidence>
<accession>C5LGB6</accession>
<dbReference type="GeneID" id="9045815"/>
<dbReference type="Proteomes" id="UP000007800">
    <property type="component" value="Unassembled WGS sequence"/>
</dbReference>
<sequence length="244" mass="27258">MVLPRGRNERGQFVASRQHRGPTADIPADDLSGNALVAGGSSAAVFSRVDGSVDDASTPLSVPPVPTSPQRTARPSPSFPYLPLELRSMSTPVERPMVDSVERRLSVMQYGGRLSRALEDARAQRMMRTVRRLLLMTVKEKRRLPEQTELGGPNQDIALGDAVKVARAWKSSSQYPKIELFRGDTDARDGKPARVVDKHMKHFRDACSFGDLLKEFWKVLYNEYSSSGDYFQLYPDMKTTVMNL</sequence>
<evidence type="ECO:0000313" key="3">
    <source>
        <dbReference type="Proteomes" id="UP000007800"/>
    </source>
</evidence>
<dbReference type="InParanoid" id="C5LGB6"/>
<feature type="compositionally biased region" description="Basic and acidic residues" evidence="1">
    <location>
        <begin position="1"/>
        <end position="10"/>
    </location>
</feature>
<proteinExistence type="predicted"/>
<gene>
    <name evidence="2" type="ORF">Pmar_PMAR016848</name>
</gene>
<protein>
    <submittedName>
        <fullName evidence="2">Uncharacterized protein</fullName>
    </submittedName>
</protein>
<reference evidence="2 3" key="1">
    <citation type="submission" date="2008-07" db="EMBL/GenBank/DDBJ databases">
        <authorList>
            <person name="El-Sayed N."/>
            <person name="Caler E."/>
            <person name="Inman J."/>
            <person name="Amedeo P."/>
            <person name="Hass B."/>
            <person name="Wortman J."/>
        </authorList>
    </citation>
    <scope>NUCLEOTIDE SEQUENCE [LARGE SCALE GENOMIC DNA]</scope>
    <source>
        <strain evidence="3">ATCC 50983 / TXsc</strain>
    </source>
</reference>
<feature type="region of interest" description="Disordered" evidence="1">
    <location>
        <begin position="54"/>
        <end position="77"/>
    </location>
</feature>